<dbReference type="GO" id="GO:0008360">
    <property type="term" value="P:regulation of cell shape"/>
    <property type="evidence" value="ECO:0007669"/>
    <property type="project" value="UniProtKB-KW"/>
</dbReference>
<comment type="function">
    <text evidence="7 8">Cell wall formation. Catalyzes the addition of glutamate to the nucleotide precursor UDP-N-acetylmuramoyl-L-alanine (UMA).</text>
</comment>
<comment type="similarity">
    <text evidence="7">Belongs to the MurCDEF family.</text>
</comment>
<reference evidence="11 12" key="1">
    <citation type="submission" date="2016-10" db="EMBL/GenBank/DDBJ databases">
        <authorList>
            <person name="de Groot N.N."/>
        </authorList>
    </citation>
    <scope>NUCLEOTIDE SEQUENCE [LARGE SCALE GENOMIC DNA]</scope>
    <source>
        <strain evidence="11 12">CGMCC 1.6291</strain>
    </source>
</reference>
<dbReference type="PANTHER" id="PTHR43692">
    <property type="entry name" value="UDP-N-ACETYLMURAMOYLALANINE--D-GLUTAMATE LIGASE"/>
    <property type="match status" value="1"/>
</dbReference>
<dbReference type="Pfam" id="PF21799">
    <property type="entry name" value="MurD-like_N"/>
    <property type="match status" value="1"/>
</dbReference>
<dbReference type="UniPathway" id="UPA00219"/>
<dbReference type="Pfam" id="PF02875">
    <property type="entry name" value="Mur_ligase_C"/>
    <property type="match status" value="1"/>
</dbReference>
<dbReference type="NCBIfam" id="TIGR01087">
    <property type="entry name" value="murD"/>
    <property type="match status" value="1"/>
</dbReference>
<evidence type="ECO:0000256" key="1">
    <source>
        <dbReference type="ARBA" id="ARBA00004496"/>
    </source>
</evidence>
<organism evidence="11 12">
    <name type="scientific">Aquisalimonas asiatica</name>
    <dbReference type="NCBI Taxonomy" id="406100"/>
    <lineage>
        <taxon>Bacteria</taxon>
        <taxon>Pseudomonadati</taxon>
        <taxon>Pseudomonadota</taxon>
        <taxon>Gammaproteobacteria</taxon>
        <taxon>Chromatiales</taxon>
        <taxon>Ectothiorhodospiraceae</taxon>
        <taxon>Aquisalimonas</taxon>
    </lineage>
</organism>
<keyword evidence="7 8" id="KW-0133">Cell shape</keyword>
<evidence type="ECO:0000256" key="2">
    <source>
        <dbReference type="ARBA" id="ARBA00004752"/>
    </source>
</evidence>
<dbReference type="Gene3D" id="3.90.190.20">
    <property type="entry name" value="Mur ligase, C-terminal domain"/>
    <property type="match status" value="1"/>
</dbReference>
<dbReference type="Proteomes" id="UP000199657">
    <property type="component" value="Unassembled WGS sequence"/>
</dbReference>
<evidence type="ECO:0000259" key="9">
    <source>
        <dbReference type="Pfam" id="PF02875"/>
    </source>
</evidence>
<dbReference type="SUPFAM" id="SSF53623">
    <property type="entry name" value="MurD-like peptide ligases, catalytic domain"/>
    <property type="match status" value="1"/>
</dbReference>
<evidence type="ECO:0000256" key="3">
    <source>
        <dbReference type="ARBA" id="ARBA00022490"/>
    </source>
</evidence>
<dbReference type="GO" id="GO:0005524">
    <property type="term" value="F:ATP binding"/>
    <property type="evidence" value="ECO:0007669"/>
    <property type="project" value="UniProtKB-UniRule"/>
</dbReference>
<comment type="catalytic activity">
    <reaction evidence="7 8">
        <text>UDP-N-acetyl-alpha-D-muramoyl-L-alanine + D-glutamate + ATP = UDP-N-acetyl-alpha-D-muramoyl-L-alanyl-D-glutamate + ADP + phosphate + H(+)</text>
        <dbReference type="Rhea" id="RHEA:16429"/>
        <dbReference type="ChEBI" id="CHEBI:15378"/>
        <dbReference type="ChEBI" id="CHEBI:29986"/>
        <dbReference type="ChEBI" id="CHEBI:30616"/>
        <dbReference type="ChEBI" id="CHEBI:43474"/>
        <dbReference type="ChEBI" id="CHEBI:83898"/>
        <dbReference type="ChEBI" id="CHEBI:83900"/>
        <dbReference type="ChEBI" id="CHEBI:456216"/>
        <dbReference type="EC" id="6.3.2.9"/>
    </reaction>
</comment>
<dbReference type="InterPro" id="IPR036615">
    <property type="entry name" value="Mur_ligase_C_dom_sf"/>
</dbReference>
<evidence type="ECO:0000256" key="6">
    <source>
        <dbReference type="ARBA" id="ARBA00022840"/>
    </source>
</evidence>
<gene>
    <name evidence="7" type="primary">murD</name>
    <name evidence="11" type="ORF">SAMN04488052_102573</name>
</gene>
<evidence type="ECO:0000256" key="4">
    <source>
        <dbReference type="ARBA" id="ARBA00022598"/>
    </source>
</evidence>
<dbReference type="GO" id="GO:0051301">
    <property type="term" value="P:cell division"/>
    <property type="evidence" value="ECO:0007669"/>
    <property type="project" value="UniProtKB-KW"/>
</dbReference>
<dbReference type="Gene3D" id="3.40.1190.10">
    <property type="entry name" value="Mur-like, catalytic domain"/>
    <property type="match status" value="1"/>
</dbReference>
<evidence type="ECO:0000313" key="12">
    <source>
        <dbReference type="Proteomes" id="UP000199657"/>
    </source>
</evidence>
<dbReference type="GO" id="GO:0008764">
    <property type="term" value="F:UDP-N-acetylmuramoylalanine-D-glutamate ligase activity"/>
    <property type="evidence" value="ECO:0007669"/>
    <property type="project" value="UniProtKB-UniRule"/>
</dbReference>
<feature type="binding site" evidence="7">
    <location>
        <begin position="114"/>
        <end position="120"/>
    </location>
    <ligand>
        <name>ATP</name>
        <dbReference type="ChEBI" id="CHEBI:30616"/>
    </ligand>
</feature>
<dbReference type="GO" id="GO:0071555">
    <property type="term" value="P:cell wall organization"/>
    <property type="evidence" value="ECO:0007669"/>
    <property type="project" value="UniProtKB-KW"/>
</dbReference>
<keyword evidence="7 8" id="KW-0961">Cell wall biogenesis/degradation</keyword>
<keyword evidence="7 8" id="KW-0131">Cell cycle</keyword>
<evidence type="ECO:0000256" key="8">
    <source>
        <dbReference type="RuleBase" id="RU003664"/>
    </source>
</evidence>
<dbReference type="EC" id="6.3.2.9" evidence="7 8"/>
<comment type="pathway">
    <text evidence="2 7 8">Cell wall biogenesis; peptidoglycan biosynthesis.</text>
</comment>
<keyword evidence="7 8" id="KW-0132">Cell division</keyword>
<dbReference type="PANTHER" id="PTHR43692:SF1">
    <property type="entry name" value="UDP-N-ACETYLMURAMOYLALANINE--D-GLUTAMATE LIGASE"/>
    <property type="match status" value="1"/>
</dbReference>
<proteinExistence type="inferred from homology"/>
<evidence type="ECO:0000256" key="7">
    <source>
        <dbReference type="HAMAP-Rule" id="MF_00639"/>
    </source>
</evidence>
<evidence type="ECO:0000313" key="11">
    <source>
        <dbReference type="EMBL" id="SEO74691.1"/>
    </source>
</evidence>
<dbReference type="InterPro" id="IPR036565">
    <property type="entry name" value="Mur-like_cat_sf"/>
</dbReference>
<dbReference type="EMBL" id="FOEG01000002">
    <property type="protein sequence ID" value="SEO74691.1"/>
    <property type="molecule type" value="Genomic_DNA"/>
</dbReference>
<comment type="subcellular location">
    <subcellularLocation>
        <location evidence="1 7 8">Cytoplasm</location>
    </subcellularLocation>
</comment>
<dbReference type="InterPro" id="IPR004101">
    <property type="entry name" value="Mur_ligase_C"/>
</dbReference>
<dbReference type="AlphaFoldDB" id="A0A1H8S7P0"/>
<dbReference type="Pfam" id="PF08245">
    <property type="entry name" value="Mur_ligase_M"/>
    <property type="match status" value="1"/>
</dbReference>
<dbReference type="HAMAP" id="MF_00639">
    <property type="entry name" value="MurD"/>
    <property type="match status" value="1"/>
</dbReference>
<keyword evidence="7 8" id="KW-0573">Peptidoglycan synthesis</keyword>
<protein>
    <recommendedName>
        <fullName evidence="7 8">UDP-N-acetylmuramoylalanine--D-glutamate ligase</fullName>
        <ecNumber evidence="7 8">6.3.2.9</ecNumber>
    </recommendedName>
    <alternativeName>
        <fullName evidence="7">D-glutamic acid-adding enzyme</fullName>
    </alternativeName>
    <alternativeName>
        <fullName evidence="7">UDP-N-acetylmuramoyl-L-alanyl-D-glutamate synthetase</fullName>
    </alternativeName>
</protein>
<dbReference type="RefSeq" id="WP_245753974.1">
    <property type="nucleotide sequence ID" value="NZ_FOEG01000002.1"/>
</dbReference>
<dbReference type="GO" id="GO:0005737">
    <property type="term" value="C:cytoplasm"/>
    <property type="evidence" value="ECO:0007669"/>
    <property type="project" value="UniProtKB-SubCell"/>
</dbReference>
<feature type="domain" description="Mur ligase central" evidence="10">
    <location>
        <begin position="112"/>
        <end position="285"/>
    </location>
</feature>
<evidence type="ECO:0000256" key="5">
    <source>
        <dbReference type="ARBA" id="ARBA00022741"/>
    </source>
</evidence>
<accession>A0A1H8S7P0</accession>
<dbReference type="SUPFAM" id="SSF53244">
    <property type="entry name" value="MurD-like peptide ligases, peptide-binding domain"/>
    <property type="match status" value="1"/>
</dbReference>
<keyword evidence="5 7" id="KW-0547">Nucleotide-binding</keyword>
<dbReference type="InterPro" id="IPR013221">
    <property type="entry name" value="Mur_ligase_cen"/>
</dbReference>
<sequence>MATSAQRTVVVGLGRTGEACVRFLHARGVAVAATDSRQRPPGLATVQELDRGIPLQVGGFDAAMLADAQEIVVSPGVSLDEQALRQARLCGVPVISEIELFARHARAPVVAITGSNGKSTVTTLVGEMAAEAGKRAGVGGNLGTPALDLLTDPEPDLYVLELSSFQLETTYSLRPAAAVVLNVSADHMDRHGDIDAYAAIKSGIYAGDGIMVVNRDDPRVAAMSRRRRAVRSFSLGAPAPGGYGILTEQGCEWLARDRDLILPVAELALQGRHNQLNALAALALAESVGLPSQDCVNVLRRFRGLPHRMEWLADHDGVRWINDSKATNVGAAIAAIQGLDGPLVLIAGGQGKGADFAPLAEALRDKARGVVLFGEDASLIARALGDSVPVQRVAGMDEAVAAAADTARAGDTVLLAPACASFDQFSGYQERGRAFAEAVGRVTG</sequence>
<feature type="domain" description="Mur ligase C-terminal" evidence="9">
    <location>
        <begin position="307"/>
        <end position="419"/>
    </location>
</feature>
<dbReference type="GO" id="GO:0009252">
    <property type="term" value="P:peptidoglycan biosynthetic process"/>
    <property type="evidence" value="ECO:0007669"/>
    <property type="project" value="UniProtKB-UniRule"/>
</dbReference>
<dbReference type="InterPro" id="IPR005762">
    <property type="entry name" value="MurD"/>
</dbReference>
<keyword evidence="3 7" id="KW-0963">Cytoplasm</keyword>
<dbReference type="Gene3D" id="3.40.50.720">
    <property type="entry name" value="NAD(P)-binding Rossmann-like Domain"/>
    <property type="match status" value="1"/>
</dbReference>
<name>A0A1H8S7P0_9GAMM</name>
<dbReference type="STRING" id="406100.SAMN04488052_102573"/>
<dbReference type="SUPFAM" id="SSF51984">
    <property type="entry name" value="MurCD N-terminal domain"/>
    <property type="match status" value="1"/>
</dbReference>
<keyword evidence="6 7" id="KW-0067">ATP-binding</keyword>
<evidence type="ECO:0000259" key="10">
    <source>
        <dbReference type="Pfam" id="PF08245"/>
    </source>
</evidence>
<keyword evidence="4 7" id="KW-0436">Ligase</keyword>
<keyword evidence="12" id="KW-1185">Reference proteome</keyword>